<evidence type="ECO:0000313" key="2">
    <source>
        <dbReference type="EMBL" id="RSK43207.1"/>
    </source>
</evidence>
<dbReference type="Proteomes" id="UP000273500">
    <property type="component" value="Unassembled WGS sequence"/>
</dbReference>
<name>A0A428K9U2_9BACT</name>
<proteinExistence type="predicted"/>
<comment type="caution">
    <text evidence="2">The sequence shown here is derived from an EMBL/GenBank/DDBJ whole genome shotgun (WGS) entry which is preliminary data.</text>
</comment>
<evidence type="ECO:0000256" key="1">
    <source>
        <dbReference type="SAM" id="Phobius"/>
    </source>
</evidence>
<feature type="transmembrane region" description="Helical" evidence="1">
    <location>
        <begin position="6"/>
        <end position="27"/>
    </location>
</feature>
<dbReference type="EMBL" id="RWIT01000024">
    <property type="protein sequence ID" value="RSK43207.1"/>
    <property type="molecule type" value="Genomic_DNA"/>
</dbReference>
<organism evidence="2 3">
    <name type="scientific">Hymenobacter rigui</name>
    <dbReference type="NCBI Taxonomy" id="334424"/>
    <lineage>
        <taxon>Bacteria</taxon>
        <taxon>Pseudomonadati</taxon>
        <taxon>Bacteroidota</taxon>
        <taxon>Cytophagia</taxon>
        <taxon>Cytophagales</taxon>
        <taxon>Hymenobacteraceae</taxon>
        <taxon>Hymenobacter</taxon>
    </lineage>
</organism>
<accession>A0A428K9U2</accession>
<protein>
    <submittedName>
        <fullName evidence="2">Uncharacterized protein</fullName>
    </submittedName>
</protein>
<dbReference type="RefSeq" id="WP_125424437.1">
    <property type="nucleotide sequence ID" value="NZ_RWIT01000024.1"/>
</dbReference>
<evidence type="ECO:0000313" key="3">
    <source>
        <dbReference type="Proteomes" id="UP000273500"/>
    </source>
</evidence>
<dbReference type="AlphaFoldDB" id="A0A428K9U2"/>
<keyword evidence="1" id="KW-0472">Membrane</keyword>
<reference evidence="2 3" key="1">
    <citation type="submission" date="2018-12" db="EMBL/GenBank/DDBJ databases">
        <authorList>
            <person name="Feng G."/>
            <person name="Zhu H."/>
        </authorList>
    </citation>
    <scope>NUCLEOTIDE SEQUENCE [LARGE SCALE GENOMIC DNA]</scope>
    <source>
        <strain evidence="2 3">KCTC 12533</strain>
    </source>
</reference>
<keyword evidence="1" id="KW-0812">Transmembrane</keyword>
<sequence length="122" mass="13637">MKVKDTGIPTWVYLLLGLVAFVIYYGSKQLTGEDMMRFALGKQSEVVLSAMGRGPVSPRILRRTGKILHRKFKAGKPGPKQDSLTFYLTLQGEKATATVRARMQRLPSGTWKITKSDTVYSN</sequence>
<keyword evidence="1" id="KW-1133">Transmembrane helix</keyword>
<keyword evidence="3" id="KW-1185">Reference proteome</keyword>
<dbReference type="OrthoDB" id="882208at2"/>
<gene>
    <name evidence="2" type="ORF">EI291_21970</name>
</gene>